<protein>
    <submittedName>
        <fullName evidence="1">Uncharacterized protein</fullName>
    </submittedName>
</protein>
<accession>A0AAW1HV82</accession>
<keyword evidence="2" id="KW-1185">Reference proteome</keyword>
<sequence>MPDFMQGLAKTMTNSMPVIESALNKVTDSMATNFTGNMDVVAATNAAAVNVNNSVMVQVGNKQFEGYIVDTINDNTNTSRNSLSKLKGR</sequence>
<dbReference type="Proteomes" id="UP001458880">
    <property type="component" value="Unassembled WGS sequence"/>
</dbReference>
<evidence type="ECO:0000313" key="2">
    <source>
        <dbReference type="Proteomes" id="UP001458880"/>
    </source>
</evidence>
<dbReference type="AlphaFoldDB" id="A0AAW1HV82"/>
<name>A0AAW1HV82_POPJA</name>
<gene>
    <name evidence="1" type="ORF">QE152_g38952</name>
</gene>
<reference evidence="1 2" key="1">
    <citation type="journal article" date="2024" name="BMC Genomics">
        <title>De novo assembly and annotation of Popillia japonica's genome with initial clues to its potential as an invasive pest.</title>
        <authorList>
            <person name="Cucini C."/>
            <person name="Boschi S."/>
            <person name="Funari R."/>
            <person name="Cardaioli E."/>
            <person name="Iannotti N."/>
            <person name="Marturano G."/>
            <person name="Paoli F."/>
            <person name="Bruttini M."/>
            <person name="Carapelli A."/>
            <person name="Frati F."/>
            <person name="Nardi F."/>
        </authorList>
    </citation>
    <scope>NUCLEOTIDE SEQUENCE [LARGE SCALE GENOMIC DNA]</scope>
    <source>
        <strain evidence="1">DMR45628</strain>
    </source>
</reference>
<dbReference type="EMBL" id="JASPKY010000881">
    <property type="protein sequence ID" value="KAK9680585.1"/>
    <property type="molecule type" value="Genomic_DNA"/>
</dbReference>
<organism evidence="1 2">
    <name type="scientific">Popillia japonica</name>
    <name type="common">Japanese beetle</name>
    <dbReference type="NCBI Taxonomy" id="7064"/>
    <lineage>
        <taxon>Eukaryota</taxon>
        <taxon>Metazoa</taxon>
        <taxon>Ecdysozoa</taxon>
        <taxon>Arthropoda</taxon>
        <taxon>Hexapoda</taxon>
        <taxon>Insecta</taxon>
        <taxon>Pterygota</taxon>
        <taxon>Neoptera</taxon>
        <taxon>Endopterygota</taxon>
        <taxon>Coleoptera</taxon>
        <taxon>Polyphaga</taxon>
        <taxon>Scarabaeiformia</taxon>
        <taxon>Scarabaeidae</taxon>
        <taxon>Rutelinae</taxon>
        <taxon>Popillia</taxon>
    </lineage>
</organism>
<proteinExistence type="predicted"/>
<comment type="caution">
    <text evidence="1">The sequence shown here is derived from an EMBL/GenBank/DDBJ whole genome shotgun (WGS) entry which is preliminary data.</text>
</comment>
<evidence type="ECO:0000313" key="1">
    <source>
        <dbReference type="EMBL" id="KAK9680585.1"/>
    </source>
</evidence>